<reference evidence="2 3" key="1">
    <citation type="journal article" date="2013" name="PLoS Genet.">
        <title>The genome and development-dependent transcriptomes of Pyronema confluens: a window into fungal evolution.</title>
        <authorList>
            <person name="Traeger S."/>
            <person name="Altegoer F."/>
            <person name="Freitag M."/>
            <person name="Gabaldon T."/>
            <person name="Kempken F."/>
            <person name="Kumar A."/>
            <person name="Marcet-Houben M."/>
            <person name="Poggeler S."/>
            <person name="Stajich J.E."/>
            <person name="Nowrousian M."/>
        </authorList>
    </citation>
    <scope>NUCLEOTIDE SEQUENCE [LARGE SCALE GENOMIC DNA]</scope>
    <source>
        <strain evidence="3">CBS 100304</strain>
        <tissue evidence="2">Vegetative mycelium</tissue>
    </source>
</reference>
<accession>U4KYX8</accession>
<protein>
    <submittedName>
        <fullName evidence="2">Uncharacterized protein</fullName>
    </submittedName>
</protein>
<dbReference type="AlphaFoldDB" id="U4KYX8"/>
<dbReference type="Proteomes" id="UP000018144">
    <property type="component" value="Unassembled WGS sequence"/>
</dbReference>
<feature type="region of interest" description="Disordered" evidence="1">
    <location>
        <begin position="68"/>
        <end position="97"/>
    </location>
</feature>
<proteinExistence type="predicted"/>
<evidence type="ECO:0000313" key="2">
    <source>
        <dbReference type="EMBL" id="CCX07611.1"/>
    </source>
</evidence>
<sequence>MPLISATHGDGVSAPYTCVTAFHLFLEACAKLSSDSGTMIEPRTAGLQIIQVVLISMWKNFVPKNTNPGEIQASNPGIQVESKSNPGIQGTKIPTMSSSSVIEKELTCSVSVPKSSLTQ</sequence>
<name>U4KYX8_PYROM</name>
<evidence type="ECO:0000256" key="1">
    <source>
        <dbReference type="SAM" id="MobiDB-lite"/>
    </source>
</evidence>
<keyword evidence="3" id="KW-1185">Reference proteome</keyword>
<organism evidence="2 3">
    <name type="scientific">Pyronema omphalodes (strain CBS 100304)</name>
    <name type="common">Pyronema confluens</name>
    <dbReference type="NCBI Taxonomy" id="1076935"/>
    <lineage>
        <taxon>Eukaryota</taxon>
        <taxon>Fungi</taxon>
        <taxon>Dikarya</taxon>
        <taxon>Ascomycota</taxon>
        <taxon>Pezizomycotina</taxon>
        <taxon>Pezizomycetes</taxon>
        <taxon>Pezizales</taxon>
        <taxon>Pyronemataceae</taxon>
        <taxon>Pyronema</taxon>
    </lineage>
</organism>
<gene>
    <name evidence="2" type="ORF">PCON_07200</name>
</gene>
<evidence type="ECO:0000313" key="3">
    <source>
        <dbReference type="Proteomes" id="UP000018144"/>
    </source>
</evidence>
<dbReference type="EMBL" id="HF935357">
    <property type="protein sequence ID" value="CCX07611.1"/>
    <property type="molecule type" value="Genomic_DNA"/>
</dbReference>